<feature type="transmembrane region" description="Helical" evidence="1">
    <location>
        <begin position="7"/>
        <end position="25"/>
    </location>
</feature>
<gene>
    <name evidence="3" type="ordered locus">Acid_0297</name>
</gene>
<dbReference type="NCBIfam" id="NF041895">
    <property type="entry name" value="choice_anch_V"/>
    <property type="match status" value="1"/>
</dbReference>
<dbReference type="InterPro" id="IPR013783">
    <property type="entry name" value="Ig-like_fold"/>
</dbReference>
<dbReference type="InterPro" id="IPR042307">
    <property type="entry name" value="Reeler_sf"/>
</dbReference>
<dbReference type="InParanoid" id="Q02CA7"/>
<dbReference type="HOGENOM" id="CLU_591723_0_0_0"/>
<sequence length="458" mass="46928" precursor="true">MERQRKLLLAKVAVVMGAIPLLIWAHEYGPDPGHSGVPNELGTCNQALCHVGTNVNAGGGSVSVAFPNGRTYTPGVKQHLVVTIADSAQKAWGFQLTARPSNSSSTMAGTFASTDANTTLLCSPTNFFSQQEVPFASGKTQTCPATMTLSYIEQSLTGYNASRGKPASQNYEFDWTPPATASGDVVIYVAGNAANGDLTERGDHIYTATYTLSQAAAGNAPAISANGVVNGASFAPGIVPGSWLTITGTNLSPQTDTWDKFIVNGKLPTDVDGVSVLVGSQQAFVYYISPTQINVQAPDVGTGPVPVTVKTPSGTSVAVTATVASASPAFFLWPGSQVVATRQDASLAVKNGTFGSATVAAKPGDVLILWGTGFGPTTPVVAAGIQVPADKQYNCSPVTVKIGTADAQVFGCALSPGYAGLYQVAIQVPASLADGDYGLKATVSGVTSPDGVTLSVKK</sequence>
<dbReference type="InterPro" id="IPR002909">
    <property type="entry name" value="IPT_dom"/>
</dbReference>
<dbReference type="EMBL" id="CP000473">
    <property type="protein sequence ID" value="ABJ81309.1"/>
    <property type="molecule type" value="Genomic_DNA"/>
</dbReference>
<keyword evidence="1" id="KW-0472">Membrane</keyword>
<dbReference type="Pfam" id="PF01833">
    <property type="entry name" value="TIG"/>
    <property type="match status" value="1"/>
</dbReference>
<organism evidence="3">
    <name type="scientific">Solibacter usitatus (strain Ellin6076)</name>
    <dbReference type="NCBI Taxonomy" id="234267"/>
    <lineage>
        <taxon>Bacteria</taxon>
        <taxon>Pseudomonadati</taxon>
        <taxon>Acidobacteriota</taxon>
        <taxon>Terriglobia</taxon>
        <taxon>Bryobacterales</taxon>
        <taxon>Solibacteraceae</taxon>
        <taxon>Candidatus Solibacter</taxon>
    </lineage>
</organism>
<reference evidence="3" key="1">
    <citation type="submission" date="2006-10" db="EMBL/GenBank/DDBJ databases">
        <title>Complete sequence of Solibacter usitatus Ellin6076.</title>
        <authorList>
            <consortium name="US DOE Joint Genome Institute"/>
            <person name="Copeland A."/>
            <person name="Lucas S."/>
            <person name="Lapidus A."/>
            <person name="Barry K."/>
            <person name="Detter J.C."/>
            <person name="Glavina del Rio T."/>
            <person name="Hammon N."/>
            <person name="Israni S."/>
            <person name="Dalin E."/>
            <person name="Tice H."/>
            <person name="Pitluck S."/>
            <person name="Thompson L.S."/>
            <person name="Brettin T."/>
            <person name="Bruce D."/>
            <person name="Han C."/>
            <person name="Tapia R."/>
            <person name="Gilna P."/>
            <person name="Schmutz J."/>
            <person name="Larimer F."/>
            <person name="Land M."/>
            <person name="Hauser L."/>
            <person name="Kyrpides N."/>
            <person name="Mikhailova N."/>
            <person name="Janssen P.H."/>
            <person name="Kuske C.R."/>
            <person name="Richardson P."/>
        </authorList>
    </citation>
    <scope>NUCLEOTIDE SEQUENCE</scope>
    <source>
        <strain evidence="3">Ellin6076</strain>
    </source>
</reference>
<dbReference type="NCBIfam" id="TIGR03437">
    <property type="entry name" value="Soli_cterm"/>
    <property type="match status" value="1"/>
</dbReference>
<protein>
    <recommendedName>
        <fullName evidence="2">IPT/TIG domain-containing protein</fullName>
    </recommendedName>
</protein>
<dbReference type="InterPro" id="IPR017803">
    <property type="entry name" value="CHP03437_C"/>
</dbReference>
<name>Q02CA7_SOLUE</name>
<dbReference type="Gene3D" id="2.60.40.10">
    <property type="entry name" value="Immunoglobulins"/>
    <property type="match status" value="1"/>
</dbReference>
<keyword evidence="1" id="KW-1133">Transmembrane helix</keyword>
<dbReference type="OrthoDB" id="128990at2"/>
<feature type="domain" description="IPT/TIG" evidence="2">
    <location>
        <begin position="241"/>
        <end position="317"/>
    </location>
</feature>
<dbReference type="STRING" id="234267.Acid_0297"/>
<dbReference type="InterPro" id="IPR014756">
    <property type="entry name" value="Ig_E-set"/>
</dbReference>
<proteinExistence type="predicted"/>
<keyword evidence="1" id="KW-0812">Transmembrane</keyword>
<dbReference type="SUPFAM" id="SSF81296">
    <property type="entry name" value="E set domains"/>
    <property type="match status" value="1"/>
</dbReference>
<evidence type="ECO:0000313" key="3">
    <source>
        <dbReference type="EMBL" id="ABJ81309.1"/>
    </source>
</evidence>
<dbReference type="KEGG" id="sus:Acid_0297"/>
<dbReference type="Gene3D" id="2.60.40.4060">
    <property type="entry name" value="Reeler domain"/>
    <property type="match status" value="1"/>
</dbReference>
<dbReference type="eggNOG" id="COG1075">
    <property type="taxonomic scope" value="Bacteria"/>
</dbReference>
<evidence type="ECO:0000259" key="2">
    <source>
        <dbReference type="Pfam" id="PF01833"/>
    </source>
</evidence>
<evidence type="ECO:0000256" key="1">
    <source>
        <dbReference type="SAM" id="Phobius"/>
    </source>
</evidence>
<accession>Q02CA7</accession>
<dbReference type="AlphaFoldDB" id="Q02CA7"/>